<dbReference type="InterPro" id="IPR038602">
    <property type="entry name" value="Mite_allergen_7_sf"/>
</dbReference>
<dbReference type="AlphaFoldDB" id="A0A0V0GBA6"/>
<dbReference type="Gene3D" id="3.15.10.50">
    <property type="match status" value="1"/>
</dbReference>
<evidence type="ECO:0000313" key="2">
    <source>
        <dbReference type="EMBL" id="JAP05209.1"/>
    </source>
</evidence>
<reference evidence="2" key="1">
    <citation type="journal article" date="2018" name="J. Proteomics">
        <title>Exploring the molecular complexity of Triatoma dimidiata sialome.</title>
        <authorList>
            <person name="Santiago P.B."/>
            <person name="de Araujo C.N."/>
            <person name="Charneau S."/>
            <person name="Bastos I.M.D."/>
            <person name="Assumpcao T.C.F."/>
            <person name="Queiroz R.M.L."/>
            <person name="Praca Y.R."/>
            <person name="Cordeiro T.M."/>
            <person name="Garcia C.H.S."/>
            <person name="da Silva I.G."/>
            <person name="Raiol T."/>
            <person name="Motta F.N."/>
            <person name="de Araujo Oliveira J.V."/>
            <person name="de Sousa M.V."/>
            <person name="Ribeiro J.M.C."/>
            <person name="de Santana J.M."/>
        </authorList>
    </citation>
    <scope>NUCLEOTIDE SEQUENCE</scope>
    <source>
        <strain evidence="2">Santander</strain>
        <tissue evidence="2">Salivary glands</tissue>
    </source>
</reference>
<dbReference type="InterPro" id="IPR020234">
    <property type="entry name" value="Mite_allergen_group-7"/>
</dbReference>
<dbReference type="Pfam" id="PF16984">
    <property type="entry name" value="Grp7_allergen"/>
    <property type="match status" value="1"/>
</dbReference>
<name>A0A0V0GBA6_TRIDM</name>
<evidence type="ECO:0000256" key="1">
    <source>
        <dbReference type="SAM" id="SignalP"/>
    </source>
</evidence>
<organism evidence="2">
    <name type="scientific">Triatoma dimidiata</name>
    <name type="common">Kissing bug</name>
    <name type="synonym">Meccus dimidiatus</name>
    <dbReference type="NCBI Taxonomy" id="72491"/>
    <lineage>
        <taxon>Eukaryota</taxon>
        <taxon>Metazoa</taxon>
        <taxon>Ecdysozoa</taxon>
        <taxon>Arthropoda</taxon>
        <taxon>Hexapoda</taxon>
        <taxon>Insecta</taxon>
        <taxon>Pterygota</taxon>
        <taxon>Neoptera</taxon>
        <taxon>Paraneoptera</taxon>
        <taxon>Hemiptera</taxon>
        <taxon>Heteroptera</taxon>
        <taxon>Panheteroptera</taxon>
        <taxon>Cimicomorpha</taxon>
        <taxon>Reduviidae</taxon>
        <taxon>Triatominae</taxon>
        <taxon>Triatoma</taxon>
    </lineage>
</organism>
<accession>A0A0V0GBA6</accession>
<protein>
    <submittedName>
        <fullName evidence="2">Putative secreted protein</fullName>
    </submittedName>
</protein>
<dbReference type="EMBL" id="GECL01000915">
    <property type="protein sequence ID" value="JAP05209.1"/>
    <property type="molecule type" value="Transcribed_RNA"/>
</dbReference>
<sequence length="229" mass="25478">MKLITLFLFIGCVFGGDIVTKHTGESAWDELIDQGIDAARSDIIDNHFDLINLPDLNKEFHKKIIGISFHTTVKIQDAQVWNISTVKRRGPTTVLQDDVAANITISTSLGLDKLVLNCNKLYLKVIGITVSGSMNIDCSSNELEISLSLITDKQNTCRAHVNWARLTKFHDFTVQIAPKLVTNWFAKHIISFILNVFSYKIIGFINLSLADKLNAAIGNIDVCSYLPLS</sequence>
<keyword evidence="1" id="KW-0732">Signal</keyword>
<proteinExistence type="predicted"/>
<feature type="signal peptide" evidence="1">
    <location>
        <begin position="1"/>
        <end position="15"/>
    </location>
</feature>
<feature type="chain" id="PRO_5012859360" evidence="1">
    <location>
        <begin position="16"/>
        <end position="229"/>
    </location>
</feature>